<protein>
    <submittedName>
        <fullName evidence="2">Uncharacterized protein</fullName>
    </submittedName>
</protein>
<comment type="caution">
    <text evidence="2">The sequence shown here is derived from an EMBL/GenBank/DDBJ whole genome shotgun (WGS) entry which is preliminary data.</text>
</comment>
<keyword evidence="3" id="KW-1185">Reference proteome</keyword>
<evidence type="ECO:0000313" key="2">
    <source>
        <dbReference type="EMBL" id="KAK1740103.1"/>
    </source>
</evidence>
<reference evidence="2" key="1">
    <citation type="submission" date="2023-06" db="EMBL/GenBank/DDBJ databases">
        <title>Survivors Of The Sea: Transcriptome response of Skeletonema marinoi to long-term dormancy.</title>
        <authorList>
            <person name="Pinder M.I.M."/>
            <person name="Kourtchenko O."/>
            <person name="Robertson E.K."/>
            <person name="Larsson T."/>
            <person name="Maumus F."/>
            <person name="Osuna-Cruz C.M."/>
            <person name="Vancaester E."/>
            <person name="Stenow R."/>
            <person name="Vandepoele K."/>
            <person name="Ploug H."/>
            <person name="Bruchert V."/>
            <person name="Godhe A."/>
            <person name="Topel M."/>
        </authorList>
    </citation>
    <scope>NUCLEOTIDE SEQUENCE</scope>
    <source>
        <strain evidence="2">R05AC</strain>
    </source>
</reference>
<accession>A0AAD8Y6I7</accession>
<name>A0AAD8Y6I7_9STRA</name>
<gene>
    <name evidence="2" type="ORF">QTG54_009053</name>
</gene>
<feature type="region of interest" description="Disordered" evidence="1">
    <location>
        <begin position="93"/>
        <end position="115"/>
    </location>
</feature>
<evidence type="ECO:0000313" key="3">
    <source>
        <dbReference type="Proteomes" id="UP001224775"/>
    </source>
</evidence>
<evidence type="ECO:0000256" key="1">
    <source>
        <dbReference type="SAM" id="MobiDB-lite"/>
    </source>
</evidence>
<sequence length="134" mass="14552">MVLNPTALIAISRSSFGDFARQGTRCSAPGLRVFWSKFLVDSSSVKAEDVEKGAVEIYHAQVQAGEWKDAKPDEAVKLRKELALLTKQHKNLKEQVTQQSGSPAGAGTGKVGDMPEWRKKKVGTTKIMDGTCCS</sequence>
<dbReference type="Proteomes" id="UP001224775">
    <property type="component" value="Unassembled WGS sequence"/>
</dbReference>
<dbReference type="EMBL" id="JATAAI010000016">
    <property type="protein sequence ID" value="KAK1740103.1"/>
    <property type="molecule type" value="Genomic_DNA"/>
</dbReference>
<organism evidence="2 3">
    <name type="scientific">Skeletonema marinoi</name>
    <dbReference type="NCBI Taxonomy" id="267567"/>
    <lineage>
        <taxon>Eukaryota</taxon>
        <taxon>Sar</taxon>
        <taxon>Stramenopiles</taxon>
        <taxon>Ochrophyta</taxon>
        <taxon>Bacillariophyta</taxon>
        <taxon>Coscinodiscophyceae</taxon>
        <taxon>Thalassiosirophycidae</taxon>
        <taxon>Thalassiosirales</taxon>
        <taxon>Skeletonemataceae</taxon>
        <taxon>Skeletonema</taxon>
        <taxon>Skeletonema marinoi-dohrnii complex</taxon>
    </lineage>
</organism>
<proteinExistence type="predicted"/>
<dbReference type="AlphaFoldDB" id="A0AAD8Y6I7"/>